<dbReference type="GO" id="GO:0005975">
    <property type="term" value="P:carbohydrate metabolic process"/>
    <property type="evidence" value="ECO:0007669"/>
    <property type="project" value="InterPro"/>
</dbReference>
<keyword evidence="2" id="KW-0614">Plasmid</keyword>
<dbReference type="EMBL" id="MN821364">
    <property type="protein sequence ID" value="QLG00494.1"/>
    <property type="molecule type" value="Genomic_DNA"/>
</dbReference>
<organism evidence="2">
    <name type="scientific">Leclercia adecarboxylata</name>
    <dbReference type="NCBI Taxonomy" id="83655"/>
    <lineage>
        <taxon>Bacteria</taxon>
        <taxon>Pseudomonadati</taxon>
        <taxon>Pseudomonadota</taxon>
        <taxon>Gammaproteobacteria</taxon>
        <taxon>Enterobacterales</taxon>
        <taxon>Enterobacteriaceae</taxon>
        <taxon>Leclercia</taxon>
    </lineage>
</organism>
<dbReference type="SUPFAM" id="SSF51445">
    <property type="entry name" value="(Trans)glycosidases"/>
    <property type="match status" value="1"/>
</dbReference>
<dbReference type="Pfam" id="PF00128">
    <property type="entry name" value="Alpha-amylase"/>
    <property type="match status" value="1"/>
</dbReference>
<name>A0A7D5FZ63_9ENTR</name>
<dbReference type="EC" id="5.4.99.16" evidence="2"/>
<dbReference type="Gene3D" id="3.20.20.80">
    <property type="entry name" value="Glycosidases"/>
    <property type="match status" value="1"/>
</dbReference>
<dbReference type="SMART" id="SM00642">
    <property type="entry name" value="Aamy"/>
    <property type="match status" value="1"/>
</dbReference>
<dbReference type="PANTHER" id="PTHR10357">
    <property type="entry name" value="ALPHA-AMYLASE FAMILY MEMBER"/>
    <property type="match status" value="1"/>
</dbReference>
<dbReference type="InterPro" id="IPR006047">
    <property type="entry name" value="GH13_cat_dom"/>
</dbReference>
<protein>
    <submittedName>
        <fullName evidence="2">Trehalose synthase</fullName>
        <ecNumber evidence="2">5.4.99.16</ecNumber>
    </submittedName>
</protein>
<evidence type="ECO:0000313" key="2">
    <source>
        <dbReference type="EMBL" id="QLG00494.1"/>
    </source>
</evidence>
<dbReference type="InterPro" id="IPR013780">
    <property type="entry name" value="Glyco_hydro_b"/>
</dbReference>
<dbReference type="CDD" id="cd11334">
    <property type="entry name" value="AmyAc_TreS"/>
    <property type="match status" value="1"/>
</dbReference>
<reference evidence="2" key="1">
    <citation type="submission" date="2019-12" db="EMBL/GenBank/DDBJ databases">
        <authorList>
            <person name="Zhou D."/>
        </authorList>
    </citation>
    <scope>NUCLEOTIDE SEQUENCE</scope>
    <source>
        <strain evidence="2">P12375</strain>
        <plasmid evidence="2">pP12375-3FII</plasmid>
    </source>
</reference>
<evidence type="ECO:0000259" key="1">
    <source>
        <dbReference type="SMART" id="SM00642"/>
    </source>
</evidence>
<dbReference type="Gene3D" id="2.60.40.1180">
    <property type="entry name" value="Golgi alpha-mannosidase II"/>
    <property type="match status" value="1"/>
</dbReference>
<dbReference type="PANTHER" id="PTHR10357:SF219">
    <property type="entry name" value="MALTOSE ALPHA-D-GLUCOSYLTRANSFERASE"/>
    <property type="match status" value="1"/>
</dbReference>
<sequence>MQNEWYKNAIIYQVDTAYFCDANNDGTGDLEGIAKHLDYIRGLGATAIWLTPFYLTPFRDDGYDVKDYLQIDPRFGDVADMVMLLEQAEESGLRVIIELILQHTSVEHKWFQEARKDRNSPYRDYYIWSDEPPEMDDQPMFPGIENSVWSWDDSAQQFYRHMFYRHEPDLNLACPAVIKEIERIIVFWLRLGVSGFRLDAASHMVKQAGKGDTKKGFSLLNHLREFVSLRRPETILLGEVDVPPAQYSDYFGNNDRLHMLLSFALNKHMFLSFARKDARPLAKAVEGIPLPPLRACLANWLRNHDELDLDDLIPSEQQDIIREFGPAEEMYIYQRGLRRRLAPMFKNNVKKIAMAYAVLFSLPGTPVVRYGDEIGMGENLALSERKAVRTPMQWDTSLNAGFSGAEGDKLIAPVIARGPNRYRQVNVSRSQIEGHSLLHLLSKMTRARLGCKEIGSGTYRVIDTKIPAIFAIRYDHDGEALLMISNLKDKRVLVEINGSDMVMLTELLADKEYAKSGMLKTPARFPVNGYGYRWFSLTLKTG</sequence>
<dbReference type="InterPro" id="IPR017853">
    <property type="entry name" value="GH"/>
</dbReference>
<dbReference type="GO" id="GO:0047471">
    <property type="term" value="F:maltose alpha-D-glucosyltransferase activity"/>
    <property type="evidence" value="ECO:0007669"/>
    <property type="project" value="UniProtKB-EC"/>
</dbReference>
<dbReference type="AlphaFoldDB" id="A0A7D5FZ63"/>
<feature type="domain" description="Glycosyl hydrolase family 13 catalytic" evidence="1">
    <location>
        <begin position="13"/>
        <end position="411"/>
    </location>
</feature>
<dbReference type="Gene3D" id="3.90.400.10">
    <property type="entry name" value="Oligo-1,6-glucosidase, Domain 2"/>
    <property type="match status" value="1"/>
</dbReference>
<keyword evidence="2" id="KW-0413">Isomerase</keyword>
<dbReference type="InterPro" id="IPR045857">
    <property type="entry name" value="O16G_dom_2"/>
</dbReference>
<proteinExistence type="predicted"/>
<geneLocation type="plasmid" evidence="2">
    <name>pP12375-3FII</name>
</geneLocation>
<accession>A0A7D5FZ63</accession>